<evidence type="ECO:0000256" key="1">
    <source>
        <dbReference type="ARBA" id="ARBA00022512"/>
    </source>
</evidence>
<keyword evidence="2" id="KW-0964">Secreted</keyword>
<keyword evidence="3" id="KW-0732">Signal</keyword>
<feature type="compositionally biased region" description="Gly residues" evidence="6">
    <location>
        <begin position="441"/>
        <end position="450"/>
    </location>
</feature>
<dbReference type="RefSeq" id="WP_160808328.1">
    <property type="nucleotide sequence ID" value="NZ_WVTG01000006.1"/>
</dbReference>
<evidence type="ECO:0000313" key="8">
    <source>
        <dbReference type="EMBL" id="MXS52585.1"/>
    </source>
</evidence>
<proteinExistence type="predicted"/>
<keyword evidence="4" id="KW-0572">Peptidoglycan-anchor</keyword>
<dbReference type="InterPro" id="IPR019931">
    <property type="entry name" value="LPXTG_anchor"/>
</dbReference>
<dbReference type="Pfam" id="PF00746">
    <property type="entry name" value="Gram_pos_anchor"/>
    <property type="match status" value="1"/>
</dbReference>
<dbReference type="EMBL" id="WVTJ01000011">
    <property type="protein sequence ID" value="MXS52585.1"/>
    <property type="molecule type" value="Genomic_DNA"/>
</dbReference>
<feature type="domain" description="Gram-positive cocci surface proteins LPxTG" evidence="7">
    <location>
        <begin position="488"/>
        <end position="526"/>
    </location>
</feature>
<evidence type="ECO:0000256" key="3">
    <source>
        <dbReference type="ARBA" id="ARBA00022729"/>
    </source>
</evidence>
<comment type="caution">
    <text evidence="8">The sequence shown here is derived from an EMBL/GenBank/DDBJ whole genome shotgun (WGS) entry which is preliminary data.</text>
</comment>
<accession>A0AAP6RHR0</accession>
<evidence type="ECO:0000256" key="2">
    <source>
        <dbReference type="ARBA" id="ARBA00022525"/>
    </source>
</evidence>
<evidence type="ECO:0000259" key="7">
    <source>
        <dbReference type="Pfam" id="PF00746"/>
    </source>
</evidence>
<gene>
    <name evidence="8" type="ORF">GTI81_07665</name>
</gene>
<feature type="compositionally biased region" description="Low complexity" evidence="6">
    <location>
        <begin position="49"/>
        <end position="62"/>
    </location>
</feature>
<evidence type="ECO:0000256" key="4">
    <source>
        <dbReference type="ARBA" id="ARBA00023088"/>
    </source>
</evidence>
<sequence length="527" mass="56166">MKNTRIARLKQSKRVKQATKLLTVGLLVCPLVIGTIKALADEAETTPPVEQVAETPATAEETTPVEEPETCEPVQPEVIEEAQPVIEQPPVAENFQEAKTSTPLADTVAETVNYTIKCVDENGFAIDDTSDVTKTAKKGDSVTETAPEIENFFVLGDTSQTQTIGDNTVFTFTYRRLMATGLFHDVIGDTTAKVGESKTYQYNEVMYFNNGTMTETVIDIASYHIPLTSSDPSDVIVGGTVTFGSEGTRTLVAQNNSGEPLEVTVTKDDVNPPTTIDIELNVIGASSAKIGESKTYQLEKIEYFSDGTKKTTILDFPNEYGALISSDSSDVIKDGTITFGEAGTRTLKSESYGEASFTVTVTEDNANVDTTKLENSIKDAEAKLTAGGYTAQSTKALQEALQNAKDVLANINSTQAEIDEAQKALDLAIANLVEEDNSNGGNTGNNGSNGTGNSSNDPNTSNNGTSSTNNQANNNQNSNTTTTKPTGNNTNKDGLPQTGEQSATNAVIAGLSLTILSILTWLKRKKV</sequence>
<evidence type="ECO:0000256" key="6">
    <source>
        <dbReference type="SAM" id="MobiDB-lite"/>
    </source>
</evidence>
<feature type="region of interest" description="Disordered" evidence="6">
    <location>
        <begin position="43"/>
        <end position="72"/>
    </location>
</feature>
<evidence type="ECO:0000256" key="5">
    <source>
        <dbReference type="SAM" id="Coils"/>
    </source>
</evidence>
<name>A0AAP6RHR0_ENTFL</name>
<evidence type="ECO:0000313" key="9">
    <source>
        <dbReference type="Proteomes" id="UP000429730"/>
    </source>
</evidence>
<dbReference type="AlphaFoldDB" id="A0AAP6RHR0"/>
<organism evidence="8 9">
    <name type="scientific">Enterococcus faecalis</name>
    <name type="common">Streptococcus faecalis</name>
    <dbReference type="NCBI Taxonomy" id="1351"/>
    <lineage>
        <taxon>Bacteria</taxon>
        <taxon>Bacillati</taxon>
        <taxon>Bacillota</taxon>
        <taxon>Bacilli</taxon>
        <taxon>Lactobacillales</taxon>
        <taxon>Enterococcaceae</taxon>
        <taxon>Enterococcus</taxon>
    </lineage>
</organism>
<dbReference type="Proteomes" id="UP000429730">
    <property type="component" value="Unassembled WGS sequence"/>
</dbReference>
<keyword evidence="1" id="KW-0134">Cell wall</keyword>
<keyword evidence="5" id="KW-0175">Coiled coil</keyword>
<feature type="region of interest" description="Disordered" evidence="6">
    <location>
        <begin position="436"/>
        <end position="499"/>
    </location>
</feature>
<protein>
    <submittedName>
        <fullName evidence="8">LPXTG cell wall anchor domain-containing protein</fullName>
    </submittedName>
</protein>
<dbReference type="NCBIfam" id="TIGR01167">
    <property type="entry name" value="LPXTG_anchor"/>
    <property type="match status" value="1"/>
</dbReference>
<reference evidence="8 9" key="1">
    <citation type="submission" date="2019-04" db="EMBL/GenBank/DDBJ databases">
        <title>Step-wise assembly of the neonatal virome modulated by breast feeding.</title>
        <authorList>
            <person name="Liang G."/>
            <person name="Bushman F."/>
        </authorList>
    </citation>
    <scope>NUCLEOTIDE SEQUENCE [LARGE SCALE GENOMIC DNA]</scope>
    <source>
        <strain evidence="8 9">E3754</strain>
    </source>
</reference>
<feature type="compositionally biased region" description="Low complexity" evidence="6">
    <location>
        <begin position="451"/>
        <end position="494"/>
    </location>
</feature>
<feature type="coiled-coil region" evidence="5">
    <location>
        <begin position="394"/>
        <end position="431"/>
    </location>
</feature>
<dbReference type="Gene3D" id="1.20.1270.90">
    <property type="entry name" value="AF1782-like"/>
    <property type="match status" value="1"/>
</dbReference>